<evidence type="ECO:0000313" key="5">
    <source>
        <dbReference type="Proteomes" id="UP000557688"/>
    </source>
</evidence>
<evidence type="ECO:0000313" key="4">
    <source>
        <dbReference type="EMBL" id="NVN31295.1"/>
    </source>
</evidence>
<dbReference type="Gene3D" id="2.30.110.10">
    <property type="entry name" value="Electron Transport, Fmn-binding Protein, Chain A"/>
    <property type="match status" value="1"/>
</dbReference>
<evidence type="ECO:0000313" key="6">
    <source>
        <dbReference type="Proteomes" id="UP000565205"/>
    </source>
</evidence>
<dbReference type="RefSeq" id="WP_176625522.1">
    <property type="nucleotide sequence ID" value="NZ_JABXXQ010000334.1"/>
</dbReference>
<feature type="domain" description="Flavin reductase like" evidence="2">
    <location>
        <begin position="29"/>
        <end position="176"/>
    </location>
</feature>
<sequence length="183" mass="19081">MPSPALALVAEDETQAAAEVTREAFREAMSLLGAPVTLVTTDGAAGRHGLTVSAIASVSDTPPTVLVCLNRANRSHAAFLANGRIGVSILAHGHDAIAGRFASSKLGSEERFAEGDWVVADDGAPLLADALVGLDCTIEQVHASGTHDVLFCRVRAITHGDPVQHGLVWFSRGFHALPRASDD</sequence>
<comment type="caution">
    <text evidence="3">The sequence shown here is derived from an EMBL/GenBank/DDBJ whole genome shotgun (WGS) entry which is preliminary data.</text>
</comment>
<dbReference type="PANTHER" id="PTHR30466">
    <property type="entry name" value="FLAVIN REDUCTASE"/>
    <property type="match status" value="1"/>
</dbReference>
<protein>
    <submittedName>
        <fullName evidence="3 4">Flavin reductase</fullName>
    </submittedName>
</protein>
<dbReference type="InterPro" id="IPR050268">
    <property type="entry name" value="NADH-dep_flavin_reductase"/>
</dbReference>
<dbReference type="EMBL" id="JABXXQ010000334">
    <property type="protein sequence ID" value="NVN31295.1"/>
    <property type="molecule type" value="Genomic_DNA"/>
</dbReference>
<keyword evidence="1" id="KW-0560">Oxidoreductase</keyword>
<gene>
    <name evidence="3" type="ORF">FHR90_002654</name>
    <name evidence="4" type="ORF">HUK83_13245</name>
</gene>
<reference evidence="4 6" key="1">
    <citation type="submission" date="2020-06" db="EMBL/GenBank/DDBJ databases">
        <title>Description of novel acetic acid bacteria.</title>
        <authorList>
            <person name="Sombolestani A."/>
        </authorList>
    </citation>
    <scope>NUCLEOTIDE SEQUENCE [LARGE SCALE GENOMIC DNA]</scope>
    <source>
        <strain evidence="4 6">LMG 26838</strain>
    </source>
</reference>
<dbReference type="GO" id="GO:0010181">
    <property type="term" value="F:FMN binding"/>
    <property type="evidence" value="ECO:0007669"/>
    <property type="project" value="InterPro"/>
</dbReference>
<evidence type="ECO:0000256" key="1">
    <source>
        <dbReference type="ARBA" id="ARBA00023002"/>
    </source>
</evidence>
<dbReference type="Pfam" id="PF01613">
    <property type="entry name" value="Flavin_Reduct"/>
    <property type="match status" value="1"/>
</dbReference>
<organism evidence="3 5">
    <name type="scientific">Endobacter medicaginis</name>
    <dbReference type="NCBI Taxonomy" id="1181271"/>
    <lineage>
        <taxon>Bacteria</taxon>
        <taxon>Pseudomonadati</taxon>
        <taxon>Pseudomonadota</taxon>
        <taxon>Alphaproteobacteria</taxon>
        <taxon>Acetobacterales</taxon>
        <taxon>Acetobacteraceae</taxon>
        <taxon>Endobacter</taxon>
    </lineage>
</organism>
<evidence type="ECO:0000313" key="3">
    <source>
        <dbReference type="EMBL" id="MBB3174808.1"/>
    </source>
</evidence>
<dbReference type="Proteomes" id="UP000565205">
    <property type="component" value="Unassembled WGS sequence"/>
</dbReference>
<accession>A0A839UWV6</accession>
<dbReference type="Proteomes" id="UP000557688">
    <property type="component" value="Unassembled WGS sequence"/>
</dbReference>
<reference evidence="3 5" key="2">
    <citation type="submission" date="2020-08" db="EMBL/GenBank/DDBJ databases">
        <title>Genomic Encyclopedia of Type Strains, Phase III (KMG-III): the genomes of soil and plant-associated and newly described type strains.</title>
        <authorList>
            <person name="Whitman W."/>
        </authorList>
    </citation>
    <scope>NUCLEOTIDE SEQUENCE [LARGE SCALE GENOMIC DNA]</scope>
    <source>
        <strain evidence="3 5">CECT 8088</strain>
    </source>
</reference>
<dbReference type="SUPFAM" id="SSF50475">
    <property type="entry name" value="FMN-binding split barrel"/>
    <property type="match status" value="1"/>
</dbReference>
<dbReference type="AlphaFoldDB" id="A0A839UWV6"/>
<dbReference type="PANTHER" id="PTHR30466:SF1">
    <property type="entry name" value="FMN REDUCTASE (NADH) RUTF"/>
    <property type="match status" value="1"/>
</dbReference>
<keyword evidence="5" id="KW-1185">Reference proteome</keyword>
<dbReference type="GO" id="GO:0042602">
    <property type="term" value="F:riboflavin reductase (NADPH) activity"/>
    <property type="evidence" value="ECO:0007669"/>
    <property type="project" value="TreeGrafter"/>
</dbReference>
<dbReference type="InterPro" id="IPR012349">
    <property type="entry name" value="Split_barrel_FMN-bd"/>
</dbReference>
<dbReference type="SMART" id="SM00903">
    <property type="entry name" value="Flavin_Reduct"/>
    <property type="match status" value="1"/>
</dbReference>
<dbReference type="GO" id="GO:0006208">
    <property type="term" value="P:pyrimidine nucleobase catabolic process"/>
    <property type="evidence" value="ECO:0007669"/>
    <property type="project" value="TreeGrafter"/>
</dbReference>
<evidence type="ECO:0000259" key="2">
    <source>
        <dbReference type="SMART" id="SM00903"/>
    </source>
</evidence>
<dbReference type="EMBL" id="JACHXV010000011">
    <property type="protein sequence ID" value="MBB3174808.1"/>
    <property type="molecule type" value="Genomic_DNA"/>
</dbReference>
<dbReference type="InterPro" id="IPR002563">
    <property type="entry name" value="Flavin_Rdtase-like_dom"/>
</dbReference>
<name>A0A839UWV6_9PROT</name>
<proteinExistence type="predicted"/>